<gene>
    <name evidence="1" type="ORF">GWA01_02760</name>
</gene>
<accession>A0A511AWI6</accession>
<dbReference type="AlphaFoldDB" id="A0A511AWI6"/>
<comment type="caution">
    <text evidence="1">The sequence shown here is derived from an EMBL/GenBank/DDBJ whole genome shotgun (WGS) entry which is preliminary data.</text>
</comment>
<keyword evidence="2" id="KW-1185">Reference proteome</keyword>
<reference evidence="1 2" key="1">
    <citation type="submission" date="2019-07" db="EMBL/GenBank/DDBJ databases">
        <title>Whole genome shotgun sequence of Gluconobacter wancherniae NBRC 103581.</title>
        <authorList>
            <person name="Hosoyama A."/>
            <person name="Uohara A."/>
            <person name="Ohji S."/>
            <person name="Ichikawa N."/>
        </authorList>
    </citation>
    <scope>NUCLEOTIDE SEQUENCE [LARGE SCALE GENOMIC DNA]</scope>
    <source>
        <strain evidence="1 2">NBRC 103581</strain>
    </source>
</reference>
<dbReference type="Proteomes" id="UP000321230">
    <property type="component" value="Unassembled WGS sequence"/>
</dbReference>
<organism evidence="1 2">
    <name type="scientific">Gluconobacter wancherniae NBRC 103581</name>
    <dbReference type="NCBI Taxonomy" id="656744"/>
    <lineage>
        <taxon>Bacteria</taxon>
        <taxon>Pseudomonadati</taxon>
        <taxon>Pseudomonadota</taxon>
        <taxon>Alphaproteobacteria</taxon>
        <taxon>Acetobacterales</taxon>
        <taxon>Acetobacteraceae</taxon>
        <taxon>Gluconobacter</taxon>
    </lineage>
</organism>
<sequence>MGIVCEVGGGRPDQDVPAVFSSIYRYQFVGVNLLCRVLLHPCVYILRKRMAAGRAGIEHVPALIEM</sequence>
<name>A0A511AWI6_9PROT</name>
<proteinExistence type="predicted"/>
<evidence type="ECO:0000313" key="2">
    <source>
        <dbReference type="Proteomes" id="UP000321230"/>
    </source>
</evidence>
<evidence type="ECO:0000313" key="1">
    <source>
        <dbReference type="EMBL" id="GEK92506.1"/>
    </source>
</evidence>
<dbReference type="EMBL" id="BJUZ01000001">
    <property type="protein sequence ID" value="GEK92506.1"/>
    <property type="molecule type" value="Genomic_DNA"/>
</dbReference>
<protein>
    <submittedName>
        <fullName evidence="1">Uncharacterized protein</fullName>
    </submittedName>
</protein>